<dbReference type="FunFam" id="3.10.20.30:FF:000002">
    <property type="entry name" value="GTP pyrophosphokinase (RelA/SpoT)"/>
    <property type="match status" value="1"/>
</dbReference>
<dbReference type="Gene3D" id="3.10.20.30">
    <property type="match status" value="1"/>
</dbReference>
<dbReference type="SUPFAM" id="SSF55021">
    <property type="entry name" value="ACT-like"/>
    <property type="match status" value="1"/>
</dbReference>
<dbReference type="InterPro" id="IPR012675">
    <property type="entry name" value="Beta-grasp_dom_sf"/>
</dbReference>
<comment type="similarity">
    <text evidence="1">Belongs to the relA/spoT family.</text>
</comment>
<dbReference type="PANTHER" id="PTHR21262">
    <property type="entry name" value="GUANOSINE-3',5'-BIS DIPHOSPHATE 3'-PYROPHOSPHOHYDROLASE"/>
    <property type="match status" value="1"/>
</dbReference>
<dbReference type="GO" id="GO:0005886">
    <property type="term" value="C:plasma membrane"/>
    <property type="evidence" value="ECO:0007669"/>
    <property type="project" value="TreeGrafter"/>
</dbReference>
<dbReference type="EMBL" id="FNQK01000001">
    <property type="protein sequence ID" value="SDZ73514.1"/>
    <property type="molecule type" value="Genomic_DNA"/>
</dbReference>
<keyword evidence="4" id="KW-0418">Kinase</keyword>
<organism evidence="4 5">
    <name type="scientific">Bizionia paragorgiae</name>
    <dbReference type="NCBI Taxonomy" id="283786"/>
    <lineage>
        <taxon>Bacteria</taxon>
        <taxon>Pseudomonadati</taxon>
        <taxon>Bacteroidota</taxon>
        <taxon>Flavobacteriia</taxon>
        <taxon>Flavobacteriales</taxon>
        <taxon>Flavobacteriaceae</taxon>
        <taxon>Bizionia</taxon>
    </lineage>
</organism>
<evidence type="ECO:0000313" key="5">
    <source>
        <dbReference type="Proteomes" id="UP000198846"/>
    </source>
</evidence>
<sequence>MTEIDIEKENAAIARAYKNLLKVSYTTLTDDDKKLIRKAFDVAVDAHKDQRRKSGEAYIFHPIAVAKIVASEIGLDATSIAAALLHDVVEDSDDYTTEDIERLFGNTVARIVDGLTKISSLKTDTDVSLQAENFRKMLLTLNDDVRVIIIKIADRLHNMQTMESMRPDKQEKIASETLYIYAPLAHRIGLYNIKSELEDLGLKYTEPEVYYDILTKMKESKQEQDAYIEEFNNIIKNSLDKEGLSYDIKGRPKSIFSIKRKMDKQGVSFDEVYDKFAVRIIYKADTANNEKFIAWKIYSVVTDHFRPNPTRLRDWISSPKSTGYEALHITVMGPKGRWVEVQIRSQRMNEIAEKGYAAHYKYKNNDKEDSLDVWINRLQEALENHETNAVDFVEQFKLNLYSKEIFVFTPKGDLKSLPKGATPLDFAFSIHTEVGMRTRGAKVNGKLVPLSHVLKSGDQVDILTSESVKPNPNWLDYATTSRARGKIKSLLKEKNKEIAEEGKEILRRKLKQLKITLNENSVNEMVSHFKLKTSLDLFYRVGIGTISNPMLKEYAASRSNALMSFFKNKINRKPSVNQEDVEKDEITDKYDLLVFGKEEEKLDYKLATCCNPIPGDSVFGFLTINEGIKVHKKNCPNALSMHSNYAYRIMQAKWIDSTQQAFAAQIILSGIDNLGLVNEMTKVISSNMHVNMTSLSFKTEDGIFSGKINVIVKNKTLLKKVMDNLKKVTGIEKVYRA</sequence>
<feature type="coiled-coil region" evidence="2">
    <location>
        <begin position="364"/>
        <end position="395"/>
    </location>
</feature>
<dbReference type="Pfam" id="PF04607">
    <property type="entry name" value="RelA_SpoT"/>
    <property type="match status" value="1"/>
</dbReference>
<dbReference type="FunFam" id="1.10.3210.10:FF:000001">
    <property type="entry name" value="GTP pyrophosphokinase RelA"/>
    <property type="match status" value="1"/>
</dbReference>
<dbReference type="Gene3D" id="1.10.3210.10">
    <property type="entry name" value="Hypothetical protein af1432"/>
    <property type="match status" value="1"/>
</dbReference>
<name>A0A1H3VH18_BIZPA</name>
<keyword evidence="5" id="KW-1185">Reference proteome</keyword>
<dbReference type="InterPro" id="IPR002912">
    <property type="entry name" value="ACT_dom"/>
</dbReference>
<evidence type="ECO:0000256" key="2">
    <source>
        <dbReference type="SAM" id="Coils"/>
    </source>
</evidence>
<dbReference type="AlphaFoldDB" id="A0A1H3VH18"/>
<dbReference type="CDD" id="cd00077">
    <property type="entry name" value="HDc"/>
    <property type="match status" value="1"/>
</dbReference>
<dbReference type="InterPro" id="IPR007685">
    <property type="entry name" value="RelA_SpoT"/>
</dbReference>
<dbReference type="SUPFAM" id="SSF81271">
    <property type="entry name" value="TGS-like"/>
    <property type="match status" value="1"/>
</dbReference>
<dbReference type="InterPro" id="IPR012676">
    <property type="entry name" value="TGS-like"/>
</dbReference>
<dbReference type="SMART" id="SM00954">
    <property type="entry name" value="RelA_SpoT"/>
    <property type="match status" value="1"/>
</dbReference>
<evidence type="ECO:0000313" key="4">
    <source>
        <dbReference type="EMBL" id="SDZ73514.1"/>
    </source>
</evidence>
<feature type="domain" description="TGS" evidence="3">
    <location>
        <begin position="403"/>
        <end position="464"/>
    </location>
</feature>
<dbReference type="NCBIfam" id="TIGR00691">
    <property type="entry name" value="spoT_relA"/>
    <property type="match status" value="1"/>
</dbReference>
<dbReference type="PANTHER" id="PTHR21262:SF31">
    <property type="entry name" value="GTP PYROPHOSPHOKINASE"/>
    <property type="match status" value="1"/>
</dbReference>
<dbReference type="Pfam" id="PF13291">
    <property type="entry name" value="ACT_4"/>
    <property type="match status" value="1"/>
</dbReference>
<dbReference type="Pfam" id="PF02824">
    <property type="entry name" value="TGS"/>
    <property type="match status" value="1"/>
</dbReference>
<evidence type="ECO:0000256" key="1">
    <source>
        <dbReference type="RuleBase" id="RU003847"/>
    </source>
</evidence>
<dbReference type="OrthoDB" id="9805041at2"/>
<dbReference type="SUPFAM" id="SSF81301">
    <property type="entry name" value="Nucleotidyltransferase"/>
    <property type="match status" value="1"/>
</dbReference>
<dbReference type="Gene3D" id="3.30.70.260">
    <property type="match status" value="1"/>
</dbReference>
<dbReference type="InterPro" id="IPR003607">
    <property type="entry name" value="HD/PDEase_dom"/>
</dbReference>
<dbReference type="InterPro" id="IPR004095">
    <property type="entry name" value="TGS"/>
</dbReference>
<dbReference type="STRING" id="283786.SAMN04487990_101114"/>
<dbReference type="SMART" id="SM00471">
    <property type="entry name" value="HDc"/>
    <property type="match status" value="1"/>
</dbReference>
<keyword evidence="4" id="KW-0808">Transferase</keyword>
<dbReference type="InterPro" id="IPR045865">
    <property type="entry name" value="ACT-like_dom_sf"/>
</dbReference>
<dbReference type="Pfam" id="PF13328">
    <property type="entry name" value="HD_4"/>
    <property type="match status" value="1"/>
</dbReference>
<dbReference type="RefSeq" id="WP_092131095.1">
    <property type="nucleotide sequence ID" value="NZ_FNQK01000001.1"/>
</dbReference>
<comment type="function">
    <text evidence="1">In eubacteria ppGpp (guanosine 3'-diphosphate 5'-diphosphate) is a mediator of the stringent response that coordinates a variety of cellular activities in response to changes in nutritional abundance.</text>
</comment>
<dbReference type="PROSITE" id="PS51880">
    <property type="entry name" value="TGS"/>
    <property type="match status" value="1"/>
</dbReference>
<dbReference type="Gene3D" id="3.30.460.10">
    <property type="entry name" value="Beta Polymerase, domain 2"/>
    <property type="match status" value="1"/>
</dbReference>
<dbReference type="GO" id="GO:0015969">
    <property type="term" value="P:guanosine tetraphosphate metabolic process"/>
    <property type="evidence" value="ECO:0007669"/>
    <property type="project" value="InterPro"/>
</dbReference>
<dbReference type="InterPro" id="IPR033655">
    <property type="entry name" value="TGS_RelA/SpoT"/>
</dbReference>
<dbReference type="Proteomes" id="UP000198846">
    <property type="component" value="Unassembled WGS sequence"/>
</dbReference>
<dbReference type="SUPFAM" id="SSF109604">
    <property type="entry name" value="HD-domain/PDEase-like"/>
    <property type="match status" value="1"/>
</dbReference>
<gene>
    <name evidence="4" type="ORF">SAMN04487990_101114</name>
</gene>
<proteinExistence type="inferred from homology"/>
<dbReference type="Pfam" id="PF19296">
    <property type="entry name" value="RelA_AH_RIS"/>
    <property type="match status" value="1"/>
</dbReference>
<accession>A0A1H3VH18</accession>
<dbReference type="InterPro" id="IPR004811">
    <property type="entry name" value="RelA/Spo_fam"/>
</dbReference>
<dbReference type="GO" id="GO:0016301">
    <property type="term" value="F:kinase activity"/>
    <property type="evidence" value="ECO:0007669"/>
    <property type="project" value="UniProtKB-KW"/>
</dbReference>
<reference evidence="4 5" key="1">
    <citation type="submission" date="2016-10" db="EMBL/GenBank/DDBJ databases">
        <authorList>
            <person name="de Groot N.N."/>
        </authorList>
    </citation>
    <scope>NUCLEOTIDE SEQUENCE [LARGE SCALE GENOMIC DNA]</scope>
    <source>
        <strain evidence="4 5">DSM 23842</strain>
    </source>
</reference>
<dbReference type="CDD" id="cd05399">
    <property type="entry name" value="NT_Rel-Spo_like"/>
    <property type="match status" value="1"/>
</dbReference>
<dbReference type="InterPro" id="IPR043519">
    <property type="entry name" value="NT_sf"/>
</dbReference>
<keyword evidence="2" id="KW-0175">Coiled coil</keyword>
<protein>
    <submittedName>
        <fullName evidence="4">GTP pyrophosphokinase</fullName>
    </submittedName>
</protein>
<evidence type="ECO:0000259" key="3">
    <source>
        <dbReference type="PROSITE" id="PS51880"/>
    </source>
</evidence>
<dbReference type="InterPro" id="IPR045600">
    <property type="entry name" value="RelA/SpoT_AH_RIS"/>
</dbReference>
<dbReference type="CDD" id="cd01668">
    <property type="entry name" value="TGS_RSH"/>
    <property type="match status" value="1"/>
</dbReference>